<gene>
    <name evidence="8" type="primary">gpmI</name>
    <name evidence="15" type="ORF">Lyticum_00313</name>
</gene>
<evidence type="ECO:0000259" key="13">
    <source>
        <dbReference type="Pfam" id="PF01676"/>
    </source>
</evidence>
<feature type="domain" description="Metalloenzyme" evidence="13">
    <location>
        <begin position="2"/>
        <end position="487"/>
    </location>
</feature>
<feature type="binding site" evidence="8 12">
    <location>
        <position position="9"/>
    </location>
    <ligand>
        <name>Mn(2+)</name>
        <dbReference type="ChEBI" id="CHEBI:29035"/>
        <label>2</label>
    </ligand>
</feature>
<dbReference type="Proteomes" id="UP001289135">
    <property type="component" value="Unassembled WGS sequence"/>
</dbReference>
<feature type="active site" description="Phosphoserine intermediate" evidence="8 10">
    <location>
        <position position="61"/>
    </location>
</feature>
<evidence type="ECO:0000256" key="4">
    <source>
        <dbReference type="ARBA" id="ARBA00022723"/>
    </source>
</evidence>
<comment type="function">
    <text evidence="8">Catalyzes the interconversion of 2-phosphoglycerate and 3-phosphoglycerate.</text>
</comment>
<proteinExistence type="inferred from homology"/>
<dbReference type="Pfam" id="PF06415">
    <property type="entry name" value="iPGM_N"/>
    <property type="match status" value="1"/>
</dbReference>
<evidence type="ECO:0000256" key="1">
    <source>
        <dbReference type="ARBA" id="ARBA00000370"/>
    </source>
</evidence>
<dbReference type="EMBL" id="JARGYU010000001">
    <property type="protein sequence ID" value="MDZ5761146.1"/>
    <property type="molecule type" value="Genomic_DNA"/>
</dbReference>
<dbReference type="AlphaFoldDB" id="A0AAE5AHK9"/>
<dbReference type="NCBIfam" id="TIGR01307">
    <property type="entry name" value="pgm_bpd_ind"/>
    <property type="match status" value="1"/>
</dbReference>
<dbReference type="CDD" id="cd16010">
    <property type="entry name" value="iPGM"/>
    <property type="match status" value="1"/>
</dbReference>
<comment type="pathway">
    <text evidence="2 8">Carbohydrate degradation; glycolysis; pyruvate from D-glyceraldehyde 3-phosphate: step 3/5.</text>
</comment>
<feature type="binding site" evidence="8 11">
    <location>
        <position position="195"/>
    </location>
    <ligand>
        <name>substrate</name>
    </ligand>
</feature>
<dbReference type="SUPFAM" id="SSF64158">
    <property type="entry name" value="2,3-Bisphosphoglycerate-independent phosphoglycerate mutase, substrate-binding domain"/>
    <property type="match status" value="1"/>
</dbReference>
<evidence type="ECO:0000313" key="16">
    <source>
        <dbReference type="Proteomes" id="UP001289135"/>
    </source>
</evidence>
<feature type="binding site" evidence="8 12">
    <location>
        <position position="61"/>
    </location>
    <ligand>
        <name>Mn(2+)</name>
        <dbReference type="ChEBI" id="CHEBI:29035"/>
        <label>2</label>
    </ligand>
</feature>
<evidence type="ECO:0000256" key="5">
    <source>
        <dbReference type="ARBA" id="ARBA00023152"/>
    </source>
</evidence>
<dbReference type="Gene3D" id="3.40.1450.10">
    <property type="entry name" value="BPG-independent phosphoglycerate mutase, domain B"/>
    <property type="match status" value="1"/>
</dbReference>
<dbReference type="GO" id="GO:0006096">
    <property type="term" value="P:glycolytic process"/>
    <property type="evidence" value="ECO:0007669"/>
    <property type="project" value="UniProtKB-UniRule"/>
</dbReference>
<evidence type="ECO:0000256" key="7">
    <source>
        <dbReference type="ARBA" id="ARBA00023235"/>
    </source>
</evidence>
<feature type="binding site" evidence="8 12">
    <location>
        <position position="410"/>
    </location>
    <ligand>
        <name>Mn(2+)</name>
        <dbReference type="ChEBI" id="CHEBI:29035"/>
        <label>1</label>
    </ligand>
</feature>
<dbReference type="InterPro" id="IPR011258">
    <property type="entry name" value="BPG-indep_PGM_N"/>
</dbReference>
<feature type="binding site" evidence="8 11">
    <location>
        <begin position="163"/>
        <end position="164"/>
    </location>
    <ligand>
        <name>substrate</name>
    </ligand>
</feature>
<comment type="caution">
    <text evidence="15">The sequence shown here is derived from an EMBL/GenBank/DDBJ whole genome shotgun (WGS) entry which is preliminary data.</text>
</comment>
<feature type="binding site" evidence="8 11">
    <location>
        <position position="339"/>
    </location>
    <ligand>
        <name>substrate</name>
    </ligand>
</feature>
<dbReference type="PANTHER" id="PTHR31637:SF0">
    <property type="entry name" value="2,3-BISPHOSPHOGLYCERATE-INDEPENDENT PHOSPHOGLYCERATE MUTASE"/>
    <property type="match status" value="1"/>
</dbReference>
<evidence type="ECO:0000256" key="11">
    <source>
        <dbReference type="PIRSR" id="PIRSR001492-2"/>
    </source>
</evidence>
<dbReference type="SUPFAM" id="SSF53649">
    <property type="entry name" value="Alkaline phosphatase-like"/>
    <property type="match status" value="1"/>
</dbReference>
<accession>A0AAE5AHK9</accession>
<dbReference type="PANTHER" id="PTHR31637">
    <property type="entry name" value="2,3-BISPHOSPHOGLYCERATE-INDEPENDENT PHOSPHOGLYCERATE MUTASE"/>
    <property type="match status" value="1"/>
</dbReference>
<feature type="binding site" evidence="8 11">
    <location>
        <position position="134"/>
    </location>
    <ligand>
        <name>substrate</name>
    </ligand>
</feature>
<evidence type="ECO:0000313" key="15">
    <source>
        <dbReference type="EMBL" id="MDZ5761146.1"/>
    </source>
</evidence>
<feature type="binding site" evidence="8 11">
    <location>
        <begin position="274"/>
        <end position="277"/>
    </location>
    <ligand>
        <name>substrate</name>
    </ligand>
</feature>
<keyword evidence="4 8" id="KW-0479">Metal-binding</keyword>
<dbReference type="RefSeq" id="WP_322498567.1">
    <property type="nucleotide sequence ID" value="NZ_JARGYU010000001.1"/>
</dbReference>
<dbReference type="InterPro" id="IPR005995">
    <property type="entry name" value="Pgm_bpd_ind"/>
</dbReference>
<evidence type="ECO:0000256" key="10">
    <source>
        <dbReference type="PIRSR" id="PIRSR001492-1"/>
    </source>
</evidence>
<name>A0AAE5AHK9_9RICK</name>
<evidence type="ECO:0000259" key="14">
    <source>
        <dbReference type="Pfam" id="PF06415"/>
    </source>
</evidence>
<dbReference type="PIRSF" id="PIRSF001492">
    <property type="entry name" value="IPGAM"/>
    <property type="match status" value="1"/>
</dbReference>
<evidence type="ECO:0000256" key="8">
    <source>
        <dbReference type="HAMAP-Rule" id="MF_01038"/>
    </source>
</evidence>
<feature type="binding site" evidence="8 12">
    <location>
        <position position="448"/>
    </location>
    <ligand>
        <name>Mn(2+)</name>
        <dbReference type="ChEBI" id="CHEBI:29035"/>
        <label>2</label>
    </ligand>
</feature>
<dbReference type="InterPro" id="IPR017850">
    <property type="entry name" value="Alkaline_phosphatase_core_sf"/>
</dbReference>
<sequence>MSIILCIWDGWGKSLLKKNYHNAIELANTPYYDEMIKNCPHSYIGASGCHVGLSDGQMGNSEVGHMTIGAGRIILQKLPKINSLIENGNFFELPNFKLLLNRLINESTLSKSNNLFFNKKVLHIIAIMSDGGVHGHINHIIKIASFLSQNNIKIELHLFSDGRDTSPASAIEYALKIEELCYNNHNITIASIMGRYYGMDRDNRHDRTQKAFETISYGNINYSTNHQYTFEKITDYIKNSYNSGIYDEFIIPAARINYNGINKEEDLILCLNYRSDRIRQLLYALINHLGSNNIYTISDTGIDSINSNIILFPEVITDNLGKKISDLGLKQLRIAETEKYAHVTFFLNGGNENPYPNEDRILIPSPKIPYYDMQPEMSAEEITYTLIREMKSKKYHFICVNYANADMVGHTGNLDASIKACEILDKQLGKILKECNNSNYQLILTSDHGNIEEMFNYIENTKCTAHTSNNVPVIYYDNYFYRINQKNTEEYTDENFYDKKNIKIYKNIFNKYFIKNPSSGLSDIAKFIIEIINIKYEL</sequence>
<dbReference type="GO" id="GO:0005829">
    <property type="term" value="C:cytosol"/>
    <property type="evidence" value="ECO:0007669"/>
    <property type="project" value="TreeGrafter"/>
</dbReference>
<feature type="binding site" evidence="8 11">
    <location>
        <position position="201"/>
    </location>
    <ligand>
        <name>substrate</name>
    </ligand>
</feature>
<feature type="domain" description="BPG-independent PGAM N-terminal" evidence="14">
    <location>
        <begin position="113"/>
        <end position="287"/>
    </location>
</feature>
<feature type="binding site" evidence="8 12">
    <location>
        <position position="406"/>
    </location>
    <ligand>
        <name>Mn(2+)</name>
        <dbReference type="ChEBI" id="CHEBI:29035"/>
        <label>1</label>
    </ligand>
</feature>
<keyword evidence="6 8" id="KW-0464">Manganese</keyword>
<evidence type="ECO:0000256" key="2">
    <source>
        <dbReference type="ARBA" id="ARBA00004798"/>
    </source>
</evidence>
<evidence type="ECO:0000256" key="9">
    <source>
        <dbReference type="NCBIfam" id="TIGR01307"/>
    </source>
</evidence>
<dbReference type="InterPro" id="IPR006124">
    <property type="entry name" value="Metalloenzyme"/>
</dbReference>
<comment type="cofactor">
    <cofactor evidence="8">
        <name>Mn(2+)</name>
        <dbReference type="ChEBI" id="CHEBI:29035"/>
    </cofactor>
    <text evidence="8">Binds 2 manganese ions per subunit.</text>
</comment>
<dbReference type="GO" id="GO:0030145">
    <property type="term" value="F:manganese ion binding"/>
    <property type="evidence" value="ECO:0007669"/>
    <property type="project" value="UniProtKB-UniRule"/>
</dbReference>
<evidence type="ECO:0000256" key="3">
    <source>
        <dbReference type="ARBA" id="ARBA00008819"/>
    </source>
</evidence>
<keyword evidence="7 8" id="KW-0413">Isomerase</keyword>
<comment type="subunit">
    <text evidence="8">Monomer.</text>
</comment>
<dbReference type="GO" id="GO:0006007">
    <property type="term" value="P:glucose catabolic process"/>
    <property type="evidence" value="ECO:0007669"/>
    <property type="project" value="InterPro"/>
</dbReference>
<comment type="similarity">
    <text evidence="3 8">Belongs to the BPG-independent phosphoglycerate mutase family.</text>
</comment>
<comment type="catalytic activity">
    <reaction evidence="1 8">
        <text>(2R)-2-phosphoglycerate = (2R)-3-phosphoglycerate</text>
        <dbReference type="Rhea" id="RHEA:15901"/>
        <dbReference type="ChEBI" id="CHEBI:58272"/>
        <dbReference type="ChEBI" id="CHEBI:58289"/>
        <dbReference type="EC" id="5.4.2.12"/>
    </reaction>
</comment>
<feature type="binding site" evidence="8 12">
    <location>
        <position position="466"/>
    </location>
    <ligand>
        <name>Mn(2+)</name>
        <dbReference type="ChEBI" id="CHEBI:29035"/>
        <label>1</label>
    </ligand>
</feature>
<protein>
    <recommendedName>
        <fullName evidence="8 9">2,3-bisphosphoglycerate-independent phosphoglycerate mutase</fullName>
        <shortName evidence="8">BPG-independent PGAM</shortName>
        <shortName evidence="8">Phosphoglyceromutase</shortName>
        <shortName evidence="8">iPGM</shortName>
        <ecNumber evidence="8 9">5.4.2.12</ecNumber>
    </recommendedName>
</protein>
<evidence type="ECO:0000256" key="12">
    <source>
        <dbReference type="PIRSR" id="PIRSR001492-3"/>
    </source>
</evidence>
<reference evidence="15" key="1">
    <citation type="submission" date="2023-02" db="EMBL/GenBank/DDBJ databases">
        <title>Host association and intracellularity evolved multiple times independently in the Rickettsiales.</title>
        <authorList>
            <person name="Castelli M."/>
            <person name="Nardi T."/>
            <person name="Gammuto L."/>
            <person name="Bellinzona G."/>
            <person name="Sabaneyeva E."/>
            <person name="Potekhin A."/>
            <person name="Serra V."/>
            <person name="Petroni G."/>
            <person name="Sassera D."/>
        </authorList>
    </citation>
    <scope>NUCLEOTIDE SEQUENCE</scope>
    <source>
        <strain evidence="15">USBL-36I1</strain>
    </source>
</reference>
<dbReference type="EC" id="5.4.2.12" evidence="8 9"/>
<dbReference type="GO" id="GO:0004619">
    <property type="term" value="F:phosphoglycerate mutase activity"/>
    <property type="evidence" value="ECO:0007669"/>
    <property type="project" value="UniProtKB-UniRule"/>
</dbReference>
<dbReference type="InterPro" id="IPR036646">
    <property type="entry name" value="PGAM_B_sf"/>
</dbReference>
<dbReference type="HAMAP" id="MF_01038">
    <property type="entry name" value="GpmI"/>
    <property type="match status" value="1"/>
</dbReference>
<keyword evidence="5 8" id="KW-0324">Glycolysis</keyword>
<dbReference type="Pfam" id="PF01676">
    <property type="entry name" value="Metalloenzyme"/>
    <property type="match status" value="1"/>
</dbReference>
<feature type="binding site" evidence="8 12">
    <location>
        <position position="447"/>
    </location>
    <ligand>
        <name>Mn(2+)</name>
        <dbReference type="ChEBI" id="CHEBI:29035"/>
        <label>2</label>
    </ligand>
</feature>
<organism evidence="15 16">
    <name type="scientific">Lyticum sinuosum</name>
    <dbReference type="NCBI Taxonomy" id="1332059"/>
    <lineage>
        <taxon>Bacteria</taxon>
        <taxon>Pseudomonadati</taxon>
        <taxon>Pseudomonadota</taxon>
        <taxon>Alphaproteobacteria</taxon>
        <taxon>Rickettsiales</taxon>
        <taxon>Lyticum</taxon>
    </lineage>
</organism>
<evidence type="ECO:0000256" key="6">
    <source>
        <dbReference type="ARBA" id="ARBA00023211"/>
    </source>
</evidence>
<keyword evidence="16" id="KW-1185">Reference proteome</keyword>
<dbReference type="Gene3D" id="3.40.720.10">
    <property type="entry name" value="Alkaline Phosphatase, subunit A"/>
    <property type="match status" value="1"/>
</dbReference>